<keyword evidence="2" id="KW-1185">Reference proteome</keyword>
<name>A0ACC0QD43_9HYPO</name>
<evidence type="ECO:0000313" key="2">
    <source>
        <dbReference type="Proteomes" id="UP001065298"/>
    </source>
</evidence>
<sequence length="1445" mass="157862">MQSVSHALRITQALKKGIHNELARTKHEPVSKEDAAESAELHEKSTALLKHSIASVDATLRKIRQVKASKEARTKAAGSNVEIVEKAAEKIIPVAIKPKLKPFPTKPTKPKESEPPEGLKASAFPANVQNVLNTFGHLGSNGLGQVATTVDGMISGIEPAIDTFDDILVQPYLENHSATLDTVPIVGLKNEQVFYLATVKDAAASGGIKLEWRHFSELPDGFQLPTPVSNGNGVYYPGVHLFPYAGHLFISNGRTVWRREHLGAEDEALANAVDDYSKMYHNTWQKVGDTVLPANNLRNVVPYFEMSPAGQQVIQRLVVLHDDSSISIIRETTLTSSATWDSLAFDNVLGVNDQWEHIAYWNNKIVAITTEDGNTYSQNLRLDLPNLGYRISNKALIDPVIELTATEVGPVAIQNDGTMRIRRIDEDQVTGDEPTEDIPDDANVPEDLFIPEPVEWQTLALSDGVTNIGIASAGVLLNFNLLTRVLKFRYIDSQLALYPVMTRFRAFSLVHKLHLQQIKAIAESFPYPDIPDDGAVQVSTRLVNHAKQWSNLLNTNISASSDAVVLMARQLDDVSEDIEVQLNKLKDDLVILQGILDENRDQLSTFRRAFIGTLIAGILLIAVAGGSFYFGLIGGKAAIFLGLLGVGAIAAAAVTGTKMADLRGEVERGQLAVDAVTSAINELTFISSRFIDLEGSYDSLKQFWGQLKLDAQTIDEIYLPLMAEDIFGMLLSPELYEEAISRTEAIENASQAYVDMLNRQGIIIPTSAAARGMPRAAANREPTADEMIEEARVCLDKGDFAGYEAKLEEAVVLDRAERVELGAAVVKAGVFFDVTRLRSKTSVWANPLPFKASAATRPIEAEVAKAGRAVAKLLDKTIDVCGQTQDALEAWRKSDMKEIHLETAIATCREAQGYAAEANNAFINANHGATNYQQGLERDIDRLENQIKVAKAVADEKRKAVASSAPWYVYMSPAALTAWVLKKKAEISKQLERDISRLNSAIGDFQKQALSGSTFLDDQLTWQQMVQEVSGRLGDIYAVLDVVQTFIVAVPEILQQKDIAAIQWDTIAQDAREVRAILAGQGVRSQALQLARRNRAQPPEENKQTLVNALKPAATLAGNLTKQAAGAQNFFEVLDGLATTPTLAGIFGNYYEEEDGDDELDQVDEGPIRQSLQEIAVELRLRFADAGAKQFPTVNMIEAMALLQKLRVQYLVTGAESLSRVMANSQYFNDVALDKALSSYDYYLENVKAWFAGITTTMRTTLEDLKEEIGELDENIEELEEQQRKNIISLVAKVVALAFTLSGAIVSLGALSPSVAAKVAAGKFAKVGFKVAKKTVKTALESSSIRDVRLSILALKDARRELDLQAQRIEDLQPKVGGVEIELGGFNGLLEGMGTATSNVRNNLEQFEGIVLAQEDVDEIHASWDGVIEGANKLAGVFDAAGITS</sequence>
<proteinExistence type="predicted"/>
<gene>
    <name evidence="1" type="ORF">NCS57_01484200</name>
</gene>
<accession>A0ACC0QD43</accession>
<reference evidence="1" key="1">
    <citation type="submission" date="2022-06" db="EMBL/GenBank/DDBJ databases">
        <title>Fusarium solani species complex genomes reveal bases of compartmentalisation and animal pathogenesis.</title>
        <authorList>
            <person name="Tsai I.J."/>
        </authorList>
    </citation>
    <scope>NUCLEOTIDE SEQUENCE</scope>
    <source>
        <strain evidence="1">Fu6.1</strain>
    </source>
</reference>
<dbReference type="Proteomes" id="UP001065298">
    <property type="component" value="Chromosome 14"/>
</dbReference>
<protein>
    <submittedName>
        <fullName evidence="1">Uncharacterized protein</fullName>
    </submittedName>
</protein>
<dbReference type="EMBL" id="CM046516">
    <property type="protein sequence ID" value="KAI8648720.1"/>
    <property type="molecule type" value="Genomic_DNA"/>
</dbReference>
<comment type="caution">
    <text evidence="1">The sequence shown here is derived from an EMBL/GenBank/DDBJ whole genome shotgun (WGS) entry which is preliminary data.</text>
</comment>
<organism evidence="1 2">
    <name type="scientific">Fusarium keratoplasticum</name>
    <dbReference type="NCBI Taxonomy" id="1328300"/>
    <lineage>
        <taxon>Eukaryota</taxon>
        <taxon>Fungi</taxon>
        <taxon>Dikarya</taxon>
        <taxon>Ascomycota</taxon>
        <taxon>Pezizomycotina</taxon>
        <taxon>Sordariomycetes</taxon>
        <taxon>Hypocreomycetidae</taxon>
        <taxon>Hypocreales</taxon>
        <taxon>Nectriaceae</taxon>
        <taxon>Fusarium</taxon>
        <taxon>Fusarium solani species complex</taxon>
    </lineage>
</organism>
<evidence type="ECO:0000313" key="1">
    <source>
        <dbReference type="EMBL" id="KAI8648720.1"/>
    </source>
</evidence>